<dbReference type="HAMAP" id="MF_01161">
    <property type="entry name" value="tRNA_Ile_lys_synt"/>
    <property type="match status" value="1"/>
</dbReference>
<dbReference type="GO" id="GO:0032267">
    <property type="term" value="F:tRNA(Ile)-lysidine synthase activity"/>
    <property type="evidence" value="ECO:0007669"/>
    <property type="project" value="UniProtKB-EC"/>
</dbReference>
<dbReference type="KEGG" id="dpr:Despr_1032"/>
<keyword evidence="3 6" id="KW-0547">Nucleotide-binding</keyword>
<comment type="domain">
    <text evidence="6">The N-terminal region contains the highly conserved SGGXDS motif, predicted to be a P-loop motif involved in ATP binding.</text>
</comment>
<comment type="similarity">
    <text evidence="6">Belongs to the tRNA(Ile)-lysidine synthase family.</text>
</comment>
<gene>
    <name evidence="6" type="primary">tilS</name>
    <name evidence="8" type="ordered locus">Despr_1032</name>
</gene>
<dbReference type="Proteomes" id="UP000006365">
    <property type="component" value="Chromosome"/>
</dbReference>
<reference evidence="8 9" key="1">
    <citation type="journal article" date="2011" name="Stand. Genomic Sci.">
        <title>Complete genome sequence of Desulfobulbus propionicus type strain (1pr3).</title>
        <authorList>
            <person name="Pagani I."/>
            <person name="Lapidus A."/>
            <person name="Nolan M."/>
            <person name="Lucas S."/>
            <person name="Hammon N."/>
            <person name="Deshpande S."/>
            <person name="Cheng J.F."/>
            <person name="Chertkov O."/>
            <person name="Davenport K."/>
            <person name="Tapia R."/>
            <person name="Han C."/>
            <person name="Goodwin L."/>
            <person name="Pitluck S."/>
            <person name="Liolios K."/>
            <person name="Mavromatis K."/>
            <person name="Ivanova N."/>
            <person name="Mikhailova N."/>
            <person name="Pati A."/>
            <person name="Chen A."/>
            <person name="Palaniappan K."/>
            <person name="Land M."/>
            <person name="Hauser L."/>
            <person name="Chang Y.J."/>
            <person name="Jeffries C.D."/>
            <person name="Detter J.C."/>
            <person name="Brambilla E."/>
            <person name="Kannan K.P."/>
            <person name="Djao O.D."/>
            <person name="Rohde M."/>
            <person name="Pukall R."/>
            <person name="Spring S."/>
            <person name="Goker M."/>
            <person name="Sikorski J."/>
            <person name="Woyke T."/>
            <person name="Bristow J."/>
            <person name="Eisen J.A."/>
            <person name="Markowitz V."/>
            <person name="Hugenholtz P."/>
            <person name="Kyrpides N.C."/>
            <person name="Klenk H.P."/>
        </authorList>
    </citation>
    <scope>NUCLEOTIDE SEQUENCE [LARGE SCALE GENOMIC DNA]</scope>
    <source>
        <strain evidence="9">ATCC 33891 / DSM 2032 / 1pr3</strain>
    </source>
</reference>
<keyword evidence="4 6" id="KW-0067">ATP-binding</keyword>
<dbReference type="Gene3D" id="1.20.59.20">
    <property type="match status" value="1"/>
</dbReference>
<evidence type="ECO:0000256" key="6">
    <source>
        <dbReference type="HAMAP-Rule" id="MF_01161"/>
    </source>
</evidence>
<comment type="function">
    <text evidence="6">Ligates lysine onto the cytidine present at position 34 of the AUA codon-specific tRNA(Ile) that contains the anticodon CAU, in an ATP-dependent manner. Cytidine is converted to lysidine, thus changing the amino acid specificity of the tRNA from methionine to isoleucine.</text>
</comment>
<evidence type="ECO:0000256" key="4">
    <source>
        <dbReference type="ARBA" id="ARBA00022840"/>
    </source>
</evidence>
<dbReference type="InterPro" id="IPR012795">
    <property type="entry name" value="tRNA_Ile_lys_synt_N"/>
</dbReference>
<dbReference type="SUPFAM" id="SSF52402">
    <property type="entry name" value="Adenine nucleotide alpha hydrolases-like"/>
    <property type="match status" value="1"/>
</dbReference>
<keyword evidence="9" id="KW-1185">Reference proteome</keyword>
<dbReference type="AlphaFoldDB" id="A0A7U3YKS1"/>
<sequence>MLHPLEQTIRQTLRRESLAGAGDRILVGVSGGADSLALLHLLAALRGEISLTLIAAYVDHGLRPKETPAEWACVQEAAAVLGINSVRAVADVHGRAARQKLSLEHAAREARYQALGALIRQQGANLLAVAHTADDQAEEILLRLFRGGGRKALSGMRMRAGHLIRPLLATRKAMLLAYLRDQGIGYCHDSSNDDRRFLRNRIRLDLLPLLELDYDPGIRQALLKTAANLREDEDLLEQLLAARWEAVVTIEQAVEAACPIARLDRSPFRGLHPALQRRLVERLLWTLGAVARYDHILAVLEAARHGRTGSELHLGQGLRVRVRRDSLEFSYPLGKGPWRGRLARP</sequence>
<protein>
    <recommendedName>
        <fullName evidence="6">tRNA(Ile)-lysidine synthase</fullName>
        <ecNumber evidence="6">6.3.4.19</ecNumber>
    </recommendedName>
    <alternativeName>
        <fullName evidence="6">tRNA(Ile)-2-lysyl-cytidine synthase</fullName>
    </alternativeName>
    <alternativeName>
        <fullName evidence="6">tRNA(Ile)-lysidine synthetase</fullName>
    </alternativeName>
</protein>
<dbReference type="InterPro" id="IPR014729">
    <property type="entry name" value="Rossmann-like_a/b/a_fold"/>
</dbReference>
<dbReference type="Gene3D" id="3.40.50.620">
    <property type="entry name" value="HUPs"/>
    <property type="match status" value="1"/>
</dbReference>
<dbReference type="InterPro" id="IPR011063">
    <property type="entry name" value="TilS/TtcA_N"/>
</dbReference>
<comment type="subcellular location">
    <subcellularLocation>
        <location evidence="6">Cytoplasm</location>
    </subcellularLocation>
</comment>
<dbReference type="GO" id="GO:0005737">
    <property type="term" value="C:cytoplasm"/>
    <property type="evidence" value="ECO:0007669"/>
    <property type="project" value="UniProtKB-SubCell"/>
</dbReference>
<evidence type="ECO:0000256" key="3">
    <source>
        <dbReference type="ARBA" id="ARBA00022741"/>
    </source>
</evidence>
<dbReference type="EC" id="6.3.4.19" evidence="6"/>
<dbReference type="Pfam" id="PF01171">
    <property type="entry name" value="ATP_bind_3"/>
    <property type="match status" value="1"/>
</dbReference>
<dbReference type="GO" id="GO:0006400">
    <property type="term" value="P:tRNA modification"/>
    <property type="evidence" value="ECO:0007669"/>
    <property type="project" value="UniProtKB-UniRule"/>
</dbReference>
<feature type="binding site" evidence="6">
    <location>
        <begin position="30"/>
        <end position="35"/>
    </location>
    <ligand>
        <name>ATP</name>
        <dbReference type="ChEBI" id="CHEBI:30616"/>
    </ligand>
</feature>
<dbReference type="NCBIfam" id="TIGR02432">
    <property type="entry name" value="lysidine_TilS_N"/>
    <property type="match status" value="1"/>
</dbReference>
<evidence type="ECO:0000256" key="2">
    <source>
        <dbReference type="ARBA" id="ARBA00022694"/>
    </source>
</evidence>
<dbReference type="GO" id="GO:0005524">
    <property type="term" value="F:ATP binding"/>
    <property type="evidence" value="ECO:0007669"/>
    <property type="project" value="UniProtKB-UniRule"/>
</dbReference>
<evidence type="ECO:0000259" key="7">
    <source>
        <dbReference type="Pfam" id="PF01171"/>
    </source>
</evidence>
<comment type="catalytic activity">
    <reaction evidence="5 6">
        <text>cytidine(34) in tRNA(Ile2) + L-lysine + ATP = lysidine(34) in tRNA(Ile2) + AMP + diphosphate + H(+)</text>
        <dbReference type="Rhea" id="RHEA:43744"/>
        <dbReference type="Rhea" id="RHEA-COMP:10625"/>
        <dbReference type="Rhea" id="RHEA-COMP:10670"/>
        <dbReference type="ChEBI" id="CHEBI:15378"/>
        <dbReference type="ChEBI" id="CHEBI:30616"/>
        <dbReference type="ChEBI" id="CHEBI:32551"/>
        <dbReference type="ChEBI" id="CHEBI:33019"/>
        <dbReference type="ChEBI" id="CHEBI:82748"/>
        <dbReference type="ChEBI" id="CHEBI:83665"/>
        <dbReference type="ChEBI" id="CHEBI:456215"/>
        <dbReference type="EC" id="6.3.4.19"/>
    </reaction>
</comment>
<dbReference type="InterPro" id="IPR012094">
    <property type="entry name" value="tRNA_Ile_lys_synt"/>
</dbReference>
<proteinExistence type="inferred from homology"/>
<evidence type="ECO:0000313" key="8">
    <source>
        <dbReference type="EMBL" id="ADW17204.1"/>
    </source>
</evidence>
<accession>A0A7U3YKS1</accession>
<dbReference type="SUPFAM" id="SSF82829">
    <property type="entry name" value="MesJ substrate recognition domain-like"/>
    <property type="match status" value="1"/>
</dbReference>
<keyword evidence="6" id="KW-0963">Cytoplasm</keyword>
<dbReference type="EMBL" id="CP002364">
    <property type="protein sequence ID" value="ADW17204.1"/>
    <property type="molecule type" value="Genomic_DNA"/>
</dbReference>
<feature type="domain" description="tRNA(Ile)-lysidine/2-thiocytidine synthase N-terminal" evidence="7">
    <location>
        <begin position="25"/>
        <end position="203"/>
    </location>
</feature>
<evidence type="ECO:0000256" key="5">
    <source>
        <dbReference type="ARBA" id="ARBA00048539"/>
    </source>
</evidence>
<keyword evidence="1 6" id="KW-0436">Ligase</keyword>
<dbReference type="RefSeq" id="WP_015723747.1">
    <property type="nucleotide sequence ID" value="NC_014972.1"/>
</dbReference>
<evidence type="ECO:0000256" key="1">
    <source>
        <dbReference type="ARBA" id="ARBA00022598"/>
    </source>
</evidence>
<dbReference type="PANTHER" id="PTHR43033">
    <property type="entry name" value="TRNA(ILE)-LYSIDINE SYNTHASE-RELATED"/>
    <property type="match status" value="1"/>
</dbReference>
<dbReference type="PANTHER" id="PTHR43033:SF1">
    <property type="entry name" value="TRNA(ILE)-LYSIDINE SYNTHASE-RELATED"/>
    <property type="match status" value="1"/>
</dbReference>
<name>A0A7U3YKS1_DESPD</name>
<keyword evidence="2 6" id="KW-0819">tRNA processing</keyword>
<dbReference type="CDD" id="cd01992">
    <property type="entry name" value="TilS_N"/>
    <property type="match status" value="1"/>
</dbReference>
<evidence type="ECO:0000313" key="9">
    <source>
        <dbReference type="Proteomes" id="UP000006365"/>
    </source>
</evidence>
<organism evidence="8 9">
    <name type="scientific">Desulfobulbus propionicus (strain ATCC 33891 / DSM 2032 / VKM B-1956 / 1pr3)</name>
    <dbReference type="NCBI Taxonomy" id="577650"/>
    <lineage>
        <taxon>Bacteria</taxon>
        <taxon>Pseudomonadati</taxon>
        <taxon>Thermodesulfobacteriota</taxon>
        <taxon>Desulfobulbia</taxon>
        <taxon>Desulfobulbales</taxon>
        <taxon>Desulfobulbaceae</taxon>
        <taxon>Desulfobulbus</taxon>
    </lineage>
</organism>